<keyword evidence="2" id="KW-1185">Reference proteome</keyword>
<dbReference type="Proteomes" id="UP000331127">
    <property type="component" value="Unassembled WGS sequence"/>
</dbReference>
<dbReference type="AlphaFoldDB" id="A0A5M3WU77"/>
<evidence type="ECO:0000313" key="2">
    <source>
        <dbReference type="Proteomes" id="UP000331127"/>
    </source>
</evidence>
<accession>A0A5M3WU77</accession>
<organism evidence="1 2">
    <name type="scientific">Acrocarpospora macrocephala</name>
    <dbReference type="NCBI Taxonomy" id="150177"/>
    <lineage>
        <taxon>Bacteria</taxon>
        <taxon>Bacillati</taxon>
        <taxon>Actinomycetota</taxon>
        <taxon>Actinomycetes</taxon>
        <taxon>Streptosporangiales</taxon>
        <taxon>Streptosporangiaceae</taxon>
        <taxon>Acrocarpospora</taxon>
    </lineage>
</organism>
<dbReference type="OrthoDB" id="1551204at2"/>
<comment type="caution">
    <text evidence="1">The sequence shown here is derived from an EMBL/GenBank/DDBJ whole genome shotgun (WGS) entry which is preliminary data.</text>
</comment>
<evidence type="ECO:0008006" key="3">
    <source>
        <dbReference type="Google" id="ProtNLM"/>
    </source>
</evidence>
<reference evidence="1 2" key="1">
    <citation type="submission" date="2019-10" db="EMBL/GenBank/DDBJ databases">
        <title>Whole genome shotgun sequence of Acrocarpospora macrocephala NBRC 16266.</title>
        <authorList>
            <person name="Ichikawa N."/>
            <person name="Kimura A."/>
            <person name="Kitahashi Y."/>
            <person name="Komaki H."/>
            <person name="Oguchi A."/>
        </authorList>
    </citation>
    <scope>NUCLEOTIDE SEQUENCE [LARGE SCALE GENOMIC DNA]</scope>
    <source>
        <strain evidence="1 2">NBRC 16266</strain>
    </source>
</reference>
<evidence type="ECO:0000313" key="1">
    <source>
        <dbReference type="EMBL" id="GES12086.1"/>
    </source>
</evidence>
<proteinExistence type="predicted"/>
<dbReference type="RefSeq" id="WP_155357417.1">
    <property type="nucleotide sequence ID" value="NZ_BAAAHL010000030.1"/>
</dbReference>
<name>A0A5M3WU77_9ACTN</name>
<sequence>MLEHGSRRTYLLAVTANPTGQWAAQAARNLLMDSDMDATKLKFLIRDRAGQFTGAFDAVFADAGLRVLKSPVGCGNSAGEVDLGVRGLSMMRSRASC</sequence>
<protein>
    <recommendedName>
        <fullName evidence="3">Integrase catalytic domain-containing protein</fullName>
    </recommendedName>
</protein>
<dbReference type="EMBL" id="BLAE01000034">
    <property type="protein sequence ID" value="GES12086.1"/>
    <property type="molecule type" value="Genomic_DNA"/>
</dbReference>
<gene>
    <name evidence="1" type="ORF">Amac_056830</name>
</gene>